<evidence type="ECO:0000256" key="1">
    <source>
        <dbReference type="ARBA" id="ARBA00009922"/>
    </source>
</evidence>
<evidence type="ECO:0000256" key="10">
    <source>
        <dbReference type="ARBA" id="ARBA00048988"/>
    </source>
</evidence>
<feature type="binding site" evidence="11">
    <location>
        <begin position="510"/>
        <end position="517"/>
    </location>
    <ligand>
        <name>ATP</name>
        <dbReference type="ChEBI" id="CHEBI:30616"/>
    </ligand>
</feature>
<keyword evidence="13" id="KW-1133">Transmembrane helix</keyword>
<feature type="transmembrane region" description="Helical" evidence="13">
    <location>
        <begin position="39"/>
        <end position="60"/>
    </location>
</feature>
<gene>
    <name evidence="15" type="ORF">ACFQE1_01090</name>
</gene>
<name>A0ABD5RUG6_9EURY</name>
<organism evidence="15 16">
    <name type="scientific">Halobium palmae</name>
    <dbReference type="NCBI Taxonomy" id="1776492"/>
    <lineage>
        <taxon>Archaea</taxon>
        <taxon>Methanobacteriati</taxon>
        <taxon>Methanobacteriota</taxon>
        <taxon>Stenosarchaea group</taxon>
        <taxon>Halobacteria</taxon>
        <taxon>Halobacteriales</taxon>
        <taxon>Haloferacaceae</taxon>
        <taxon>Halobium</taxon>
    </lineage>
</organism>
<keyword evidence="5 11" id="KW-0067">ATP-binding</keyword>
<dbReference type="Proteomes" id="UP001596328">
    <property type="component" value="Unassembled WGS sequence"/>
</dbReference>
<dbReference type="CDD" id="cd17932">
    <property type="entry name" value="DEXQc_UvrD"/>
    <property type="match status" value="1"/>
</dbReference>
<accession>A0ABD5RUG6</accession>
<keyword evidence="3 11" id="KW-0378">Hydrolase</keyword>
<evidence type="ECO:0000256" key="2">
    <source>
        <dbReference type="ARBA" id="ARBA00022741"/>
    </source>
</evidence>
<evidence type="ECO:0000256" key="6">
    <source>
        <dbReference type="ARBA" id="ARBA00023125"/>
    </source>
</evidence>
<dbReference type="GO" id="GO:0016787">
    <property type="term" value="F:hydrolase activity"/>
    <property type="evidence" value="ECO:0007669"/>
    <property type="project" value="UniProtKB-UniRule"/>
</dbReference>
<evidence type="ECO:0000313" key="15">
    <source>
        <dbReference type="EMBL" id="MFC6723006.1"/>
    </source>
</evidence>
<dbReference type="PANTHER" id="PTHR11070:SF2">
    <property type="entry name" value="ATP-DEPENDENT DNA HELICASE SRS2"/>
    <property type="match status" value="1"/>
</dbReference>
<keyword evidence="2 11" id="KW-0547">Nucleotide-binding</keyword>
<evidence type="ECO:0000256" key="3">
    <source>
        <dbReference type="ARBA" id="ARBA00022801"/>
    </source>
</evidence>
<keyword evidence="4 11" id="KW-0347">Helicase</keyword>
<keyword evidence="7" id="KW-0413">Isomerase</keyword>
<proteinExistence type="inferred from homology"/>
<keyword evidence="6" id="KW-0238">DNA-binding</keyword>
<evidence type="ECO:0000256" key="8">
    <source>
        <dbReference type="ARBA" id="ARBA00034617"/>
    </source>
</evidence>
<evidence type="ECO:0000256" key="11">
    <source>
        <dbReference type="PROSITE-ProRule" id="PRU00560"/>
    </source>
</evidence>
<dbReference type="EC" id="5.6.2.4" evidence="9"/>
<dbReference type="InterPro" id="IPR027417">
    <property type="entry name" value="P-loop_NTPase"/>
</dbReference>
<keyword evidence="12" id="KW-0175">Coiled coil</keyword>
<evidence type="ECO:0000256" key="9">
    <source>
        <dbReference type="ARBA" id="ARBA00034808"/>
    </source>
</evidence>
<dbReference type="CDD" id="cd18807">
    <property type="entry name" value="SF1_C_UvrD"/>
    <property type="match status" value="1"/>
</dbReference>
<dbReference type="GO" id="GO:0043138">
    <property type="term" value="F:3'-5' DNA helicase activity"/>
    <property type="evidence" value="ECO:0007669"/>
    <property type="project" value="UniProtKB-EC"/>
</dbReference>
<keyword evidence="16" id="KW-1185">Reference proteome</keyword>
<dbReference type="InterPro" id="IPR014016">
    <property type="entry name" value="UvrD-like_ATP-bd"/>
</dbReference>
<evidence type="ECO:0000256" key="4">
    <source>
        <dbReference type="ARBA" id="ARBA00022806"/>
    </source>
</evidence>
<comment type="catalytic activity">
    <reaction evidence="10">
        <text>ATP + H2O = ADP + phosphate + H(+)</text>
        <dbReference type="Rhea" id="RHEA:13065"/>
        <dbReference type="ChEBI" id="CHEBI:15377"/>
        <dbReference type="ChEBI" id="CHEBI:15378"/>
        <dbReference type="ChEBI" id="CHEBI:30616"/>
        <dbReference type="ChEBI" id="CHEBI:43474"/>
        <dbReference type="ChEBI" id="CHEBI:456216"/>
        <dbReference type="EC" id="5.6.2.4"/>
    </reaction>
</comment>
<dbReference type="EMBL" id="JBHSWU010000002">
    <property type="protein sequence ID" value="MFC6723006.1"/>
    <property type="molecule type" value="Genomic_DNA"/>
</dbReference>
<evidence type="ECO:0000313" key="16">
    <source>
        <dbReference type="Proteomes" id="UP001596328"/>
    </source>
</evidence>
<feature type="transmembrane region" description="Helical" evidence="13">
    <location>
        <begin position="6"/>
        <end position="27"/>
    </location>
</feature>
<dbReference type="GO" id="GO:0003677">
    <property type="term" value="F:DNA binding"/>
    <property type="evidence" value="ECO:0007669"/>
    <property type="project" value="UniProtKB-KW"/>
</dbReference>
<feature type="coiled-coil region" evidence="12">
    <location>
        <begin position="362"/>
        <end position="399"/>
    </location>
</feature>
<dbReference type="PANTHER" id="PTHR11070">
    <property type="entry name" value="UVRD / RECB / PCRA DNA HELICASE FAMILY MEMBER"/>
    <property type="match status" value="1"/>
</dbReference>
<dbReference type="GO" id="GO:0005524">
    <property type="term" value="F:ATP binding"/>
    <property type="evidence" value="ECO:0007669"/>
    <property type="project" value="UniProtKB-UniRule"/>
</dbReference>
<feature type="coiled-coil region" evidence="12">
    <location>
        <begin position="276"/>
        <end position="303"/>
    </location>
</feature>
<dbReference type="InterPro" id="IPR013986">
    <property type="entry name" value="DExx_box_DNA_helicase_dom_sf"/>
</dbReference>
<comment type="catalytic activity">
    <reaction evidence="8">
        <text>Couples ATP hydrolysis with the unwinding of duplex DNA by translocating in the 3'-5' direction.</text>
        <dbReference type="EC" id="5.6.2.4"/>
    </reaction>
</comment>
<sequence>MATNKQRVVWVVLGTIGLWWVFIGAFANISFIMGKLGPVSSGVIFLVSLGIIAMFAWGVADEEESLWNAITDSAHRVASKVGLVDSRPVVEGAIAHNGTVWVYQQLRDGSLEFSHRACPSCQLELVERHTTRSDLNPDIATDGGRTVNALSCPHCAFAIRGQKEDPSGADAARSQFKSIIAEMRNRGENGIEQWERTARETVGADPTPADVWDVYTKEINDSSIRRRTADLVKDGGHQAIDTYPAFDRLQRSRGVHEAFVEWSPEPLDIMAAKAFRTDYLDRKEDLKHQRERARSKYTNQRDRIQRRHQDTLTSLTQARTDRVWPSEDASAEFEQLADDIDALIAIRSESEHLLTGAECKRIRHLSQQFEKAEAYYRRAEELRADLKTARSAVSTFEAEFDPYSGYDIYLETAVEERLRALLSDATAAVETVQSTVDSSLGPVPTDAVTQLEELSELVDDRNTAVDTYESRFVDHETDEYPAVFETDYGSLNERQTLAVVRDEPYNLVDASAGTGKTLTLTRRFHYLYEKGTPLTDIVAITFTNDAAEEMKTRIAAAAGHLEASRLNVMTFHALAREICSQAVEGTLDGSMIHGGDEEFLDDAFADDSKLRRLAPEAMETFLSHRKHLAEADPDVLTSAKTPSVEEAAEKRIRSVFKKARNFDRTPAEIRAQTDQGDLIEYHAVEAVAALLEVYTAYGESRDRPIDHDHSMERAIELVNTYPDRYVGRYDHLLVDEFQDVSERELAFIEALLGPESHLFAVGDDWQSIHGFRGSKPAFFREFESRFGQTSRTTLEVNYRSPPSVVQAGSDIMLASEDATTKEARADSTIETTPVLHRLKGPYTDRIGNYLADRIQELVEDGASYDDIMILARNNDKIQETVDSHLTERGIPTDEDADSSTEPVTIQTIHSAKGTEAPYVFVANAVDDQYEGLPQEERQKRGMAPIIDDATDHYEEERRLFYVAVTRTEQELHMIVQAGAVSRHIESIESQFATVDDHVEVVEGKLLERQFNRGTRPHTVTLDSGSYTAHLMTWDEEHIRALEEGGIYRFNTLTHRPNSYDPDLEITEDTSFRRIQ</sequence>
<keyword evidence="13" id="KW-0812">Transmembrane</keyword>
<dbReference type="SUPFAM" id="SSF52540">
    <property type="entry name" value="P-loop containing nucleoside triphosphate hydrolases"/>
    <property type="match status" value="1"/>
</dbReference>
<dbReference type="Gene3D" id="3.40.50.300">
    <property type="entry name" value="P-loop containing nucleotide triphosphate hydrolases"/>
    <property type="match status" value="2"/>
</dbReference>
<protein>
    <recommendedName>
        <fullName evidence="9">DNA 3'-5' helicase</fullName>
        <ecNumber evidence="9">5.6.2.4</ecNumber>
    </recommendedName>
</protein>
<dbReference type="PROSITE" id="PS51198">
    <property type="entry name" value="UVRD_HELICASE_ATP_BIND"/>
    <property type="match status" value="1"/>
</dbReference>
<evidence type="ECO:0000259" key="14">
    <source>
        <dbReference type="PROSITE" id="PS51198"/>
    </source>
</evidence>
<evidence type="ECO:0000256" key="5">
    <source>
        <dbReference type="ARBA" id="ARBA00022840"/>
    </source>
</evidence>
<reference evidence="15 16" key="1">
    <citation type="journal article" date="2019" name="Int. J. Syst. Evol. Microbiol.">
        <title>The Global Catalogue of Microorganisms (GCM) 10K type strain sequencing project: providing services to taxonomists for standard genome sequencing and annotation.</title>
        <authorList>
            <consortium name="The Broad Institute Genomics Platform"/>
            <consortium name="The Broad Institute Genome Sequencing Center for Infectious Disease"/>
            <person name="Wu L."/>
            <person name="Ma J."/>
        </authorList>
    </citation>
    <scope>NUCLEOTIDE SEQUENCE [LARGE SCALE GENOMIC DNA]</scope>
    <source>
        <strain evidence="15 16">NBRC 111368</strain>
    </source>
</reference>
<evidence type="ECO:0000256" key="12">
    <source>
        <dbReference type="SAM" id="Coils"/>
    </source>
</evidence>
<comment type="caution">
    <text evidence="15">The sequence shown here is derived from an EMBL/GenBank/DDBJ whole genome shotgun (WGS) entry which is preliminary data.</text>
</comment>
<dbReference type="Pfam" id="PF00580">
    <property type="entry name" value="UvrD-helicase"/>
    <property type="match status" value="1"/>
</dbReference>
<feature type="domain" description="UvrD-like helicase ATP-binding" evidence="14">
    <location>
        <begin position="489"/>
        <end position="801"/>
    </location>
</feature>
<dbReference type="InterPro" id="IPR014017">
    <property type="entry name" value="DNA_helicase_UvrD-like_C"/>
</dbReference>
<dbReference type="Pfam" id="PF13361">
    <property type="entry name" value="UvrD_C"/>
    <property type="match status" value="2"/>
</dbReference>
<keyword evidence="13" id="KW-0472">Membrane</keyword>
<dbReference type="AlphaFoldDB" id="A0ABD5RUG6"/>
<dbReference type="Gene3D" id="1.10.10.160">
    <property type="match status" value="1"/>
</dbReference>
<evidence type="ECO:0000256" key="13">
    <source>
        <dbReference type="SAM" id="Phobius"/>
    </source>
</evidence>
<comment type="similarity">
    <text evidence="1">Belongs to the helicase family. UvrD subfamily.</text>
</comment>
<dbReference type="InterPro" id="IPR000212">
    <property type="entry name" value="DNA_helicase_UvrD/REP"/>
</dbReference>
<evidence type="ECO:0000256" key="7">
    <source>
        <dbReference type="ARBA" id="ARBA00023235"/>
    </source>
</evidence>